<dbReference type="Gene3D" id="3.30.450.20">
    <property type="entry name" value="PAS domain"/>
    <property type="match status" value="1"/>
</dbReference>
<sequence length="572" mass="62454">MYGRPEQPDWGEALRRTVERLREEQRRSAPAEPPGPPPVVPDAALDPDPARPPDLDLRHLLDAVPQAAVLAEPVLDAAGTVRDLAAVVVNEAALRHPHHPGQPHRQADGGGGLSLREAYPGLWSAAFADTVGEVLRTGYAARSVPVRRSLRTPDGGTRTRREHVTAHRLGRRLLLVWPDDRTEEITRAAQRIARVGWAEWDLEESRLDVSPGLAVLLGLPPDTAALAPGRALRRVTETARPALYRDLGRLLATGEDIDVLTELYGVGRPRRVRLVAEAVREDGGPVEGLRVVLQDVTELWESRRRLREQEEETERQARRADTEHHVVQRLQEALQPRSAALVGIGVRTAVAYRPAEAGVGGDWFKVRQLPDGQVLLAVGDARGHGLDAVALMSTLRHALAGLAFTGALVESLGGWLNRIACDEGDEATATAVISRYYPDRRLLRWICAGHPPPVLLRDGRAAPMAADTGPPLGVLPDVAYRAVETYVRPGDTVLLYSDGLVERRDQDIDTRLDALCAAVRRNATEDCAHGPDLQELVDAVVRDMSGPLSEDDATLLAFRFEPEPEPEPEPGS</sequence>
<keyword evidence="1" id="KW-0378">Hydrolase</keyword>
<dbReference type="PROSITE" id="PS51746">
    <property type="entry name" value="PPM_2"/>
    <property type="match status" value="1"/>
</dbReference>
<dbReference type="InterPro" id="IPR035965">
    <property type="entry name" value="PAS-like_dom_sf"/>
</dbReference>
<dbReference type="SUPFAM" id="SSF55785">
    <property type="entry name" value="PYP-like sensor domain (PAS domain)"/>
    <property type="match status" value="1"/>
</dbReference>
<name>A0A3N4RS77_9ACTN</name>
<dbReference type="RefSeq" id="WP_208766991.1">
    <property type="nucleotide sequence ID" value="NZ_RKQG01000001.1"/>
</dbReference>
<dbReference type="AlphaFoldDB" id="A0A3N4RS77"/>
<dbReference type="PANTHER" id="PTHR43156:SF2">
    <property type="entry name" value="STAGE II SPORULATION PROTEIN E"/>
    <property type="match status" value="1"/>
</dbReference>
<dbReference type="InterPro" id="IPR000700">
    <property type="entry name" value="PAS-assoc_C"/>
</dbReference>
<dbReference type="InterPro" id="IPR052016">
    <property type="entry name" value="Bact_Sigma-Reg"/>
</dbReference>
<dbReference type="PROSITE" id="PS50113">
    <property type="entry name" value="PAC"/>
    <property type="match status" value="1"/>
</dbReference>
<dbReference type="EMBL" id="RKQG01000001">
    <property type="protein sequence ID" value="RPE36272.1"/>
    <property type="molecule type" value="Genomic_DNA"/>
</dbReference>
<accession>A0A3N4RS77</accession>
<dbReference type="InterPro" id="IPR036457">
    <property type="entry name" value="PPM-type-like_dom_sf"/>
</dbReference>
<feature type="region of interest" description="Disordered" evidence="2">
    <location>
        <begin position="19"/>
        <end position="53"/>
    </location>
</feature>
<dbReference type="Proteomes" id="UP000266906">
    <property type="component" value="Unassembled WGS sequence"/>
</dbReference>
<reference evidence="5 6" key="1">
    <citation type="submission" date="2018-11" db="EMBL/GenBank/DDBJ databases">
        <title>Sequencing the genomes of 1000 actinobacteria strains.</title>
        <authorList>
            <person name="Klenk H.-P."/>
        </authorList>
    </citation>
    <scope>NUCLEOTIDE SEQUENCE [LARGE SCALE GENOMIC DNA]</scope>
    <source>
        <strain evidence="5 6">DSM 44781</strain>
    </source>
</reference>
<evidence type="ECO:0000256" key="2">
    <source>
        <dbReference type="SAM" id="MobiDB-lite"/>
    </source>
</evidence>
<feature type="compositionally biased region" description="Pro residues" evidence="2">
    <location>
        <begin position="31"/>
        <end position="40"/>
    </location>
</feature>
<dbReference type="InterPro" id="IPR001932">
    <property type="entry name" value="PPM-type_phosphatase-like_dom"/>
</dbReference>
<gene>
    <name evidence="5" type="ORF">EDD38_4641</name>
</gene>
<dbReference type="Gene3D" id="3.60.40.10">
    <property type="entry name" value="PPM-type phosphatase domain"/>
    <property type="match status" value="1"/>
</dbReference>
<dbReference type="SUPFAM" id="SSF81606">
    <property type="entry name" value="PP2C-like"/>
    <property type="match status" value="1"/>
</dbReference>
<evidence type="ECO:0000259" key="4">
    <source>
        <dbReference type="PROSITE" id="PS51746"/>
    </source>
</evidence>
<dbReference type="PANTHER" id="PTHR43156">
    <property type="entry name" value="STAGE II SPORULATION PROTEIN E-RELATED"/>
    <property type="match status" value="1"/>
</dbReference>
<protein>
    <submittedName>
        <fullName evidence="5">Stage II sporulation protein E</fullName>
    </submittedName>
</protein>
<organism evidence="5 6">
    <name type="scientific">Kitasatospora cineracea</name>
    <dbReference type="NCBI Taxonomy" id="88074"/>
    <lineage>
        <taxon>Bacteria</taxon>
        <taxon>Bacillati</taxon>
        <taxon>Actinomycetota</taxon>
        <taxon>Actinomycetes</taxon>
        <taxon>Kitasatosporales</taxon>
        <taxon>Streptomycetaceae</taxon>
        <taxon>Kitasatospora</taxon>
    </lineage>
</organism>
<evidence type="ECO:0000256" key="1">
    <source>
        <dbReference type="ARBA" id="ARBA00022801"/>
    </source>
</evidence>
<evidence type="ECO:0000313" key="6">
    <source>
        <dbReference type="Proteomes" id="UP000266906"/>
    </source>
</evidence>
<feature type="domain" description="PAC" evidence="3">
    <location>
        <begin position="253"/>
        <end position="308"/>
    </location>
</feature>
<dbReference type="GO" id="GO:0016791">
    <property type="term" value="F:phosphatase activity"/>
    <property type="evidence" value="ECO:0007669"/>
    <property type="project" value="TreeGrafter"/>
</dbReference>
<evidence type="ECO:0000259" key="3">
    <source>
        <dbReference type="PROSITE" id="PS50113"/>
    </source>
</evidence>
<feature type="domain" description="PPM-type phosphatase" evidence="4">
    <location>
        <begin position="347"/>
        <end position="560"/>
    </location>
</feature>
<proteinExistence type="predicted"/>
<dbReference type="Pfam" id="PF07228">
    <property type="entry name" value="SpoIIE"/>
    <property type="match status" value="1"/>
</dbReference>
<dbReference type="SMART" id="SM00331">
    <property type="entry name" value="PP2C_SIG"/>
    <property type="match status" value="1"/>
</dbReference>
<keyword evidence="6" id="KW-1185">Reference proteome</keyword>
<feature type="compositionally biased region" description="Basic and acidic residues" evidence="2">
    <location>
        <begin position="19"/>
        <end position="29"/>
    </location>
</feature>
<comment type="caution">
    <text evidence="5">The sequence shown here is derived from an EMBL/GenBank/DDBJ whole genome shotgun (WGS) entry which is preliminary data.</text>
</comment>
<evidence type="ECO:0000313" key="5">
    <source>
        <dbReference type="EMBL" id="RPE36272.1"/>
    </source>
</evidence>